<dbReference type="PANTHER" id="PTHR31250:SF27">
    <property type="entry name" value="IQ DOMAIN-CONTAINING PROTEIN IQM5"/>
    <property type="match status" value="1"/>
</dbReference>
<name>A0AAP0F006_9MAGN</name>
<dbReference type="AlphaFoldDB" id="A0AAP0F006"/>
<evidence type="ECO:0000256" key="5">
    <source>
        <dbReference type="SAM" id="MobiDB-lite"/>
    </source>
</evidence>
<evidence type="ECO:0000256" key="4">
    <source>
        <dbReference type="ARBA" id="ARBA00023242"/>
    </source>
</evidence>
<feature type="region of interest" description="Disordered" evidence="5">
    <location>
        <begin position="514"/>
        <end position="536"/>
    </location>
</feature>
<dbReference type="PANTHER" id="PTHR31250">
    <property type="entry name" value="IQ DOMAIN-CONTAINING PROTEIN IQM3"/>
    <property type="match status" value="1"/>
</dbReference>
<keyword evidence="7" id="KW-1185">Reference proteome</keyword>
<dbReference type="InterPro" id="IPR044159">
    <property type="entry name" value="IQM"/>
</dbReference>
<evidence type="ECO:0000313" key="7">
    <source>
        <dbReference type="Proteomes" id="UP001419268"/>
    </source>
</evidence>
<feature type="region of interest" description="Disordered" evidence="5">
    <location>
        <begin position="160"/>
        <end position="188"/>
    </location>
</feature>
<evidence type="ECO:0000256" key="2">
    <source>
        <dbReference type="ARBA" id="ARBA00004496"/>
    </source>
</evidence>
<comment type="caution">
    <text evidence="6">The sequence shown here is derived from an EMBL/GenBank/DDBJ whole genome shotgun (WGS) entry which is preliminary data.</text>
</comment>
<dbReference type="GO" id="GO:0005634">
    <property type="term" value="C:nucleus"/>
    <property type="evidence" value="ECO:0007669"/>
    <property type="project" value="UniProtKB-SubCell"/>
</dbReference>
<feature type="compositionally biased region" description="Polar residues" evidence="5">
    <location>
        <begin position="171"/>
        <end position="186"/>
    </location>
</feature>
<evidence type="ECO:0000256" key="1">
    <source>
        <dbReference type="ARBA" id="ARBA00004123"/>
    </source>
</evidence>
<evidence type="ECO:0000313" key="6">
    <source>
        <dbReference type="EMBL" id="KAK9101375.1"/>
    </source>
</evidence>
<organism evidence="6 7">
    <name type="scientific">Stephania cephalantha</name>
    <dbReference type="NCBI Taxonomy" id="152367"/>
    <lineage>
        <taxon>Eukaryota</taxon>
        <taxon>Viridiplantae</taxon>
        <taxon>Streptophyta</taxon>
        <taxon>Embryophyta</taxon>
        <taxon>Tracheophyta</taxon>
        <taxon>Spermatophyta</taxon>
        <taxon>Magnoliopsida</taxon>
        <taxon>Ranunculales</taxon>
        <taxon>Menispermaceae</taxon>
        <taxon>Menispermoideae</taxon>
        <taxon>Cissampelideae</taxon>
        <taxon>Stephania</taxon>
    </lineage>
</organism>
<evidence type="ECO:0000256" key="3">
    <source>
        <dbReference type="ARBA" id="ARBA00022490"/>
    </source>
</evidence>
<feature type="compositionally biased region" description="Basic and acidic residues" evidence="5">
    <location>
        <begin position="160"/>
        <end position="169"/>
    </location>
</feature>
<sequence length="549" mass="61711">MNSMLEQRLPSTGLNPLWLFSLTLFGLSAKSWLPNWYLYRWMRRQDAVGQIFKTSSGSAAWRDTLKHRFLSVTDSVENVSDVTVTLVDLDGRVGERRRINFKRDLETDHKFTGFDKITVEELVNFPNQESKTFKVERTITFKNLDLDERSCNAIAWGAKDDDGDHDVGPRSKSSSLDPTPVLSDSQRTAKRNAAAVKLQKVYLSYRTRRNLADCAVVAEELWQVWKALDFAALKRSSVSFFEIDKPESAVSRWIRACTRVAKIDPRHRYGHNLHLYYDVWLDVGDGKEVNHESAQGKEREAYEVVVNNGRLIYRQSGILLDTPETSKWIFVLSTSRSLYVGEKKKGFFQHSSFLAGGATTAAGRLIARNGTLEAIWPYSGHYLPTEENFKEFIHFLKEQLVDLTNVKRCSIDGENRSIAPSTDAQAVSNIAEQPKETASSAIVDDQGKQRIGTDAANAKEEAITFELGKPLSRKWSTGVGPRIGCVRDYPTELRFRALEISNLSPSARVTCGGNGGGAIPSPRPSPKVRLSPRLSYMGIPSPRESWPIN</sequence>
<keyword evidence="4" id="KW-0539">Nucleus</keyword>
<dbReference type="GO" id="GO:0005737">
    <property type="term" value="C:cytoplasm"/>
    <property type="evidence" value="ECO:0007669"/>
    <property type="project" value="UniProtKB-SubCell"/>
</dbReference>
<protein>
    <recommendedName>
        <fullName evidence="8">Calmodulin-binding protein</fullName>
    </recommendedName>
</protein>
<dbReference type="Proteomes" id="UP001419268">
    <property type="component" value="Unassembled WGS sequence"/>
</dbReference>
<gene>
    <name evidence="6" type="ORF">Scep_024805</name>
</gene>
<accession>A0AAP0F006</accession>
<comment type="subcellular location">
    <subcellularLocation>
        <location evidence="2">Cytoplasm</location>
    </subcellularLocation>
    <subcellularLocation>
        <location evidence="1">Nucleus</location>
    </subcellularLocation>
</comment>
<reference evidence="6 7" key="1">
    <citation type="submission" date="2024-01" db="EMBL/GenBank/DDBJ databases">
        <title>Genome assemblies of Stephania.</title>
        <authorList>
            <person name="Yang L."/>
        </authorList>
    </citation>
    <scope>NUCLEOTIDE SEQUENCE [LARGE SCALE GENOMIC DNA]</scope>
    <source>
        <strain evidence="6">JXDWG</strain>
        <tissue evidence="6">Leaf</tissue>
    </source>
</reference>
<keyword evidence="3" id="KW-0963">Cytoplasm</keyword>
<dbReference type="EMBL" id="JBBNAG010000010">
    <property type="protein sequence ID" value="KAK9101375.1"/>
    <property type="molecule type" value="Genomic_DNA"/>
</dbReference>
<proteinExistence type="predicted"/>
<evidence type="ECO:0008006" key="8">
    <source>
        <dbReference type="Google" id="ProtNLM"/>
    </source>
</evidence>